<dbReference type="PANTHER" id="PTHR18937">
    <property type="entry name" value="STRUCTURAL MAINTENANCE OF CHROMOSOMES SMC FAMILY MEMBER"/>
    <property type="match status" value="1"/>
</dbReference>
<evidence type="ECO:0000256" key="6">
    <source>
        <dbReference type="ARBA" id="ARBA00022840"/>
    </source>
</evidence>
<keyword evidence="7 12" id="KW-0175">Coiled coil</keyword>
<keyword evidence="8" id="KW-0226">DNA condensation</keyword>
<dbReference type="GO" id="GO:0051301">
    <property type="term" value="P:cell division"/>
    <property type="evidence" value="ECO:0007669"/>
    <property type="project" value="UniProtKB-KW"/>
</dbReference>
<organism evidence="14 15">
    <name type="scientific">Galdieria yellowstonensis</name>
    <dbReference type="NCBI Taxonomy" id="3028027"/>
    <lineage>
        <taxon>Eukaryota</taxon>
        <taxon>Rhodophyta</taxon>
        <taxon>Bangiophyceae</taxon>
        <taxon>Galdieriales</taxon>
        <taxon>Galdieriaceae</taxon>
        <taxon>Galdieria</taxon>
    </lineage>
</organism>
<keyword evidence="10" id="KW-0131">Cell cycle</keyword>
<evidence type="ECO:0000256" key="2">
    <source>
        <dbReference type="ARBA" id="ARBA00006005"/>
    </source>
</evidence>
<evidence type="ECO:0000256" key="4">
    <source>
        <dbReference type="ARBA" id="ARBA00022741"/>
    </source>
</evidence>
<evidence type="ECO:0000256" key="1">
    <source>
        <dbReference type="ARBA" id="ARBA00004123"/>
    </source>
</evidence>
<dbReference type="EMBL" id="JANCYU010000020">
    <property type="protein sequence ID" value="KAK4523919.1"/>
    <property type="molecule type" value="Genomic_DNA"/>
</dbReference>
<dbReference type="SUPFAM" id="SSF52540">
    <property type="entry name" value="P-loop containing nucleoside triphosphate hydrolases"/>
    <property type="match status" value="1"/>
</dbReference>
<dbReference type="Pfam" id="PF02463">
    <property type="entry name" value="SMC_N"/>
    <property type="match status" value="1"/>
</dbReference>
<keyword evidence="15" id="KW-1185">Reference proteome</keyword>
<evidence type="ECO:0000256" key="5">
    <source>
        <dbReference type="ARBA" id="ARBA00022776"/>
    </source>
</evidence>
<dbReference type="Gene3D" id="1.20.1060.20">
    <property type="match status" value="1"/>
</dbReference>
<dbReference type="GO" id="GO:0016887">
    <property type="term" value="F:ATP hydrolysis activity"/>
    <property type="evidence" value="ECO:0007669"/>
    <property type="project" value="InterPro"/>
</dbReference>
<dbReference type="Gene3D" id="3.30.70.1620">
    <property type="match status" value="1"/>
</dbReference>
<gene>
    <name evidence="14" type="ORF">GAYE_SCF00G1817</name>
</gene>
<evidence type="ECO:0000256" key="8">
    <source>
        <dbReference type="ARBA" id="ARBA00023067"/>
    </source>
</evidence>
<comment type="similarity">
    <text evidence="2">Belongs to the SMC family. SMC4 subfamily.</text>
</comment>
<dbReference type="AlphaFoldDB" id="A0AAV9I9B7"/>
<accession>A0AAV9I9B7</accession>
<name>A0AAV9I9B7_9RHOD</name>
<evidence type="ECO:0000313" key="14">
    <source>
        <dbReference type="EMBL" id="KAK4523919.1"/>
    </source>
</evidence>
<dbReference type="Gene3D" id="3.40.50.300">
    <property type="entry name" value="P-loop containing nucleotide triphosphate hydrolases"/>
    <property type="match status" value="2"/>
</dbReference>
<feature type="coiled-coil region" evidence="12">
    <location>
        <begin position="1079"/>
        <end position="1113"/>
    </location>
</feature>
<dbReference type="SMART" id="SM00968">
    <property type="entry name" value="SMC_hinge"/>
    <property type="match status" value="1"/>
</dbReference>
<dbReference type="InterPro" id="IPR024704">
    <property type="entry name" value="SMC"/>
</dbReference>
<evidence type="ECO:0000259" key="13">
    <source>
        <dbReference type="SMART" id="SM00968"/>
    </source>
</evidence>
<evidence type="ECO:0000256" key="9">
    <source>
        <dbReference type="ARBA" id="ARBA00023242"/>
    </source>
</evidence>
<comment type="caution">
    <text evidence="14">The sequence shown here is derived from an EMBL/GenBank/DDBJ whole genome shotgun (WGS) entry which is preliminary data.</text>
</comment>
<proteinExistence type="inferred from homology"/>
<dbReference type="GO" id="GO:0005634">
    <property type="term" value="C:nucleus"/>
    <property type="evidence" value="ECO:0007669"/>
    <property type="project" value="UniProtKB-SubCell"/>
</dbReference>
<dbReference type="InterPro" id="IPR003395">
    <property type="entry name" value="RecF/RecN/SMC_N"/>
</dbReference>
<evidence type="ECO:0000256" key="11">
    <source>
        <dbReference type="PIRNR" id="PIRNR005719"/>
    </source>
</evidence>
<dbReference type="InterPro" id="IPR036277">
    <property type="entry name" value="SMC_hinge_sf"/>
</dbReference>
<feature type="domain" description="SMC hinge" evidence="13">
    <location>
        <begin position="582"/>
        <end position="698"/>
    </location>
</feature>
<dbReference type="FunFam" id="3.40.50.300:FF:000481">
    <property type="entry name" value="Structural maintenance of chromosomes 4"/>
    <property type="match status" value="1"/>
</dbReference>
<dbReference type="PANTHER" id="PTHR18937:SF172">
    <property type="entry name" value="STRUCTURAL MAINTENANCE OF CHROMOSOMES PROTEIN"/>
    <property type="match status" value="1"/>
</dbReference>
<protein>
    <recommendedName>
        <fullName evidence="11">Structural maintenance of chromosomes protein</fullName>
    </recommendedName>
</protein>
<feature type="coiled-coil region" evidence="12">
    <location>
        <begin position="231"/>
        <end position="258"/>
    </location>
</feature>
<evidence type="ECO:0000256" key="7">
    <source>
        <dbReference type="ARBA" id="ARBA00023054"/>
    </source>
</evidence>
<keyword evidence="9 11" id="KW-0539">Nucleus</keyword>
<dbReference type="InterPro" id="IPR010935">
    <property type="entry name" value="SMC_hinge"/>
</dbReference>
<evidence type="ECO:0000256" key="10">
    <source>
        <dbReference type="ARBA" id="ARBA00023306"/>
    </source>
</evidence>
<reference evidence="14 15" key="1">
    <citation type="submission" date="2022-07" db="EMBL/GenBank/DDBJ databases">
        <title>Genome-wide signatures of adaptation to extreme environments.</title>
        <authorList>
            <person name="Cho C.H."/>
            <person name="Yoon H.S."/>
        </authorList>
    </citation>
    <scope>NUCLEOTIDE SEQUENCE [LARGE SCALE GENOMIC DNA]</scope>
    <source>
        <strain evidence="14 15">108.79 E11</strain>
    </source>
</reference>
<dbReference type="Proteomes" id="UP001300502">
    <property type="component" value="Unassembled WGS sequence"/>
</dbReference>
<dbReference type="PIRSF" id="PIRSF005719">
    <property type="entry name" value="SMC"/>
    <property type="match status" value="1"/>
</dbReference>
<feature type="coiled-coil region" evidence="12">
    <location>
        <begin position="305"/>
        <end position="544"/>
    </location>
</feature>
<keyword evidence="5" id="KW-0498">Mitosis</keyword>
<keyword evidence="6" id="KW-0067">ATP-binding</keyword>
<sequence>MTSSEEEDTLQDVSQQLSSIYIDKDIPESNENHSKENSESYCTGSARKRLIILSLSLENFKSYAGNVTVGPFHKSFSAIVGPNGSGKSNVIDAMLFVFGKRAKQMRLNRVSDLIYSASDSQIQPQQTSVTVRFCEICDKGSTEEEFQIVPGSEFEVKRTAFMNNTSKYFLNGESTPYSEIRTLLLSKGVDLENNRFLILQGEIEQIALMKPKATSSHEEGLLEYLEDIIGSNTYVEAIEQTSQEIERLSEERTSVLNKVKVLGKELKNLESSKEEAKSYLELQSEVLRQKGLKCHLMLRNSQLGKKRALERSQFLNEQLSNLKETNAAIKKKMTELEESYKEACSQYEQGVDKLNELKDQFSKHEQDDVKCREELKHLLKTQKKILAKIQDHKESIQREKSSLVDNENHLKEVEIEFDRLKSQLATEEENLQQVYHKLRHSTKDIRDEILTKKEILAARKNEVDIHQNTLKELDEAIEQLVGKINEPEQLLNGVKERISSLDEEINKIQNDIERVKTKYEAYQLDTLQKRKHELLLKEKELESNISKIRVRIEASKIDTSRRQNKNKMNQALGAAAKNGVLSGLLGRLADLGTVDEKYDLATGAAIGTAAEHLVVRTAEEAERCIAFLKSNSLGRTTFIILEKLQYLQEKLKSPQIPKGSKRLIDLVQVENEEARLAFYFVVRDTLVAPNLDEATRLAYQPTKRNRVVTLAGQLIEPAGTISGGGSSKVSFRQFQANELLDGDKLRCLEDSLKEAFEELERVRVEIRDLSSHEQNELTELEQLTNEKDRYESSKKSLLEQRKELQKRLAQLERDLGDGTTSTWKKHREALVGKREETLKLLEQSKEEIAKLEEDLDVLDERMNEVGGEQLRDAKSKVAASESKMQQVVTDRANTRFELEKATKTIEEAESNIAELKEELSSVDEQIQSRKKHLEVLENEALSVMENYKLCEEEQKVKEEKLSKVKREYESYKMQTASSRKEESRLENQIDDVKKKIQDMDSKITYWTKEEHSLKVEAEEHIVDLQNAGIPVTDGIDGFFLEVDAYETPKNWEDSIDKKILKLQEEMKRLNPDMTAIATYQVKETEYNKYVSELDKISNERDALRRKHDSLRKERLETFMKGFSIISKKLKELYQMITLGGDAELELVDALDPFSEGVVLSIRPPKKSWKNVSNLSGGEKTLSSLALVFALHHFRPAALYFMDEIDAALDFRNVSIIANYIKERTTDAQFIIVSLRNNMFELANRLIGIYKPKNETKSVALNPHSFGGVKVH</sequence>
<dbReference type="GO" id="GO:0007076">
    <property type="term" value="P:mitotic chromosome condensation"/>
    <property type="evidence" value="ECO:0007669"/>
    <property type="project" value="TreeGrafter"/>
</dbReference>
<keyword evidence="4" id="KW-0547">Nucleotide-binding</keyword>
<dbReference type="InterPro" id="IPR027417">
    <property type="entry name" value="P-loop_NTPase"/>
</dbReference>
<dbReference type="GO" id="GO:0000796">
    <property type="term" value="C:condensin complex"/>
    <property type="evidence" value="ECO:0007669"/>
    <property type="project" value="TreeGrafter"/>
</dbReference>
<evidence type="ECO:0000256" key="3">
    <source>
        <dbReference type="ARBA" id="ARBA00022618"/>
    </source>
</evidence>
<feature type="coiled-coil region" evidence="12">
    <location>
        <begin position="745"/>
        <end position="1002"/>
    </location>
</feature>
<evidence type="ECO:0000313" key="15">
    <source>
        <dbReference type="Proteomes" id="UP001300502"/>
    </source>
</evidence>
<evidence type="ECO:0000256" key="12">
    <source>
        <dbReference type="SAM" id="Coils"/>
    </source>
</evidence>
<dbReference type="Pfam" id="PF06470">
    <property type="entry name" value="SMC_hinge"/>
    <property type="match status" value="1"/>
</dbReference>
<dbReference type="SUPFAM" id="SSF75553">
    <property type="entry name" value="Smc hinge domain"/>
    <property type="match status" value="1"/>
</dbReference>
<comment type="subcellular location">
    <subcellularLocation>
        <location evidence="1 11">Nucleus</location>
    </subcellularLocation>
</comment>
<keyword evidence="3" id="KW-0132">Cell division</keyword>
<dbReference type="GO" id="GO:0005524">
    <property type="term" value="F:ATP binding"/>
    <property type="evidence" value="ECO:0007669"/>
    <property type="project" value="UniProtKB-KW"/>
</dbReference>